<feature type="region of interest" description="Disordered" evidence="1">
    <location>
        <begin position="273"/>
        <end position="471"/>
    </location>
</feature>
<accession>A0AAD6CSH5</accession>
<reference evidence="2 3" key="1">
    <citation type="journal article" date="2023" name="IMA Fungus">
        <title>Comparative genomic study of the Penicillium genus elucidates a diverse pangenome and 15 lateral gene transfer events.</title>
        <authorList>
            <person name="Petersen C."/>
            <person name="Sorensen T."/>
            <person name="Nielsen M.R."/>
            <person name="Sondergaard T.E."/>
            <person name="Sorensen J.L."/>
            <person name="Fitzpatrick D.A."/>
            <person name="Frisvad J.C."/>
            <person name="Nielsen K.L."/>
        </authorList>
    </citation>
    <scope>NUCLEOTIDE SEQUENCE [LARGE SCALE GENOMIC DNA]</scope>
    <source>
        <strain evidence="2 3">IBT 35679</strain>
    </source>
</reference>
<evidence type="ECO:0000313" key="3">
    <source>
        <dbReference type="Proteomes" id="UP001220324"/>
    </source>
</evidence>
<gene>
    <name evidence="2" type="ORF">N7494_007064</name>
</gene>
<protein>
    <submittedName>
        <fullName evidence="2">Uncharacterized protein</fullName>
    </submittedName>
</protein>
<organism evidence="2 3">
    <name type="scientific">Penicillium frequentans</name>
    <dbReference type="NCBI Taxonomy" id="3151616"/>
    <lineage>
        <taxon>Eukaryota</taxon>
        <taxon>Fungi</taxon>
        <taxon>Dikarya</taxon>
        <taxon>Ascomycota</taxon>
        <taxon>Pezizomycotina</taxon>
        <taxon>Eurotiomycetes</taxon>
        <taxon>Eurotiomycetidae</taxon>
        <taxon>Eurotiales</taxon>
        <taxon>Aspergillaceae</taxon>
        <taxon>Penicillium</taxon>
    </lineage>
</organism>
<feature type="compositionally biased region" description="Basic and acidic residues" evidence="1">
    <location>
        <begin position="177"/>
        <end position="191"/>
    </location>
</feature>
<feature type="compositionally biased region" description="Basic and acidic residues" evidence="1">
    <location>
        <begin position="31"/>
        <end position="45"/>
    </location>
</feature>
<feature type="compositionally biased region" description="Polar residues" evidence="1">
    <location>
        <begin position="311"/>
        <end position="329"/>
    </location>
</feature>
<proteinExistence type="predicted"/>
<dbReference type="AlphaFoldDB" id="A0AAD6CSH5"/>
<feature type="region of interest" description="Disordered" evidence="1">
    <location>
        <begin position="31"/>
        <end position="72"/>
    </location>
</feature>
<keyword evidence="3" id="KW-1185">Reference proteome</keyword>
<dbReference type="Proteomes" id="UP001220324">
    <property type="component" value="Unassembled WGS sequence"/>
</dbReference>
<sequence length="591" mass="64993">MARATTMTRTRTVQNETISVPVLTYTDALPRDDLRDINPSERQVGHTEQANFPRTRVADGQSKELGASPKFDFQLTAPLDELTPTSARSFRSPVGSHTIGVALGSPGLMGPQKALPPPRFNTGVFNEGSEHPRKSSKWKKIGGLFRAKNAMTSPTNSRPTPPKDVGPMDRPNTGKAVRKEDASEEWPKIEVEPQVGHNISPKRSRKFSISGRKDSRDKGVASPMLDVNIPDVQMERYSIMFSNVMNKNHKPSLLARRSKTLDNLRVPSAQDFLTAKIPPVPQRRATSPSHPRSSFTLFPAAQPSKAPHVLGTQNFSRGPSPLLRSNTLPVSPKASPSPRDLPRPPNNNSLSSFESPVIPKLFSGGSNTPVSANSYRREDKPLPAIKPEPPVARSRTVSPQVHVPQPRRTHSDRNIKSGNQVVQPERSTTEPMHSIKPNLKVQTQLRGPPTPAKDRVTPKSASALSAMTTREHVSRIMSPALVESPMEIKSAPAMEIKSSPAKVLLPVVTEREVSSPVSKPRKKTSKIEVSTARSISVSKGKRQMLVPIGARMEQLNPNERLVERRAMTPTIMDVQYGHRHGISQELQIESM</sequence>
<feature type="compositionally biased region" description="Polar residues" evidence="1">
    <location>
        <begin position="416"/>
        <end position="431"/>
    </location>
</feature>
<evidence type="ECO:0000256" key="1">
    <source>
        <dbReference type="SAM" id="MobiDB-lite"/>
    </source>
</evidence>
<feature type="compositionally biased region" description="Polar residues" evidence="1">
    <location>
        <begin position="459"/>
        <end position="468"/>
    </location>
</feature>
<comment type="caution">
    <text evidence="2">The sequence shown here is derived from an EMBL/GenBank/DDBJ whole genome shotgun (WGS) entry which is preliminary data.</text>
</comment>
<dbReference type="EMBL" id="JAQIZZ010000006">
    <property type="protein sequence ID" value="KAJ5537585.1"/>
    <property type="molecule type" value="Genomic_DNA"/>
</dbReference>
<feature type="compositionally biased region" description="Polar residues" evidence="1">
    <location>
        <begin position="364"/>
        <end position="374"/>
    </location>
</feature>
<feature type="region of interest" description="Disordered" evidence="1">
    <location>
        <begin position="149"/>
        <end position="222"/>
    </location>
</feature>
<name>A0AAD6CSH5_9EURO</name>
<evidence type="ECO:0000313" key="2">
    <source>
        <dbReference type="EMBL" id="KAJ5537585.1"/>
    </source>
</evidence>
<feature type="compositionally biased region" description="Polar residues" evidence="1">
    <location>
        <begin position="284"/>
        <end position="296"/>
    </location>
</feature>